<evidence type="ECO:0000256" key="4">
    <source>
        <dbReference type="ARBA" id="ARBA00039081"/>
    </source>
</evidence>
<dbReference type="Gene3D" id="3.40.50.150">
    <property type="entry name" value="Vaccinia Virus protein VP39"/>
    <property type="match status" value="1"/>
</dbReference>
<evidence type="ECO:0000256" key="8">
    <source>
        <dbReference type="SAM" id="MobiDB-lite"/>
    </source>
</evidence>
<dbReference type="OrthoDB" id="414133at2759"/>
<gene>
    <name evidence="9" type="ORF">ALEPTO_LOCUS3607</name>
</gene>
<dbReference type="PROSITE" id="PS51679">
    <property type="entry name" value="SAM_MT_C5"/>
    <property type="match status" value="1"/>
</dbReference>
<organism evidence="9 10">
    <name type="scientific">Ambispora leptoticha</name>
    <dbReference type="NCBI Taxonomy" id="144679"/>
    <lineage>
        <taxon>Eukaryota</taxon>
        <taxon>Fungi</taxon>
        <taxon>Fungi incertae sedis</taxon>
        <taxon>Mucoromycota</taxon>
        <taxon>Glomeromycotina</taxon>
        <taxon>Glomeromycetes</taxon>
        <taxon>Archaeosporales</taxon>
        <taxon>Ambisporaceae</taxon>
        <taxon>Ambispora</taxon>
    </lineage>
</organism>
<evidence type="ECO:0000313" key="9">
    <source>
        <dbReference type="EMBL" id="CAG8503526.1"/>
    </source>
</evidence>
<sequence>MKSLTEIKCIEFFSGIGGMRYAFNTSGVKGKIVASFDLNIVANSVYRFNFGTNPVTTSIEVLKTADIEKYDANCWLMSPPCQPYTRGGKNLDDKDTRAKPLLHLIELLPQLREPPRYIFLENVVNFEKSQSREKLVCQLIRMNYEIRECILSPLQFGMPNDRKRYYLMAHKKDNETHNYAEKALDYLSNAEIYTSWPFPYMLNGNENFNIDIPQLSNFLENINTDSGMDAEKFMELHKVPEKYILKRFNFKYDIVQASHRKSSCFTKAYGSHHIIGSGSFLQTKKIEVTEYDFTNPGSLLELGLRFFTPLEVARLHAFPIKPLETPHETSENSPEQDTSFAEDSDATKLANIPRAFNPKLLVSSINPVYLEFTDDISIIQRHRLLGNSLNVWVVAELFRCVLFHRSN</sequence>
<evidence type="ECO:0000256" key="7">
    <source>
        <dbReference type="PROSITE-ProRule" id="PRU01016"/>
    </source>
</evidence>
<dbReference type="PANTHER" id="PTHR46098:SF1">
    <property type="entry name" value="TRNA (CYTOSINE(38)-C(5))-METHYLTRANSFERASE"/>
    <property type="match status" value="1"/>
</dbReference>
<evidence type="ECO:0000313" key="10">
    <source>
        <dbReference type="Proteomes" id="UP000789508"/>
    </source>
</evidence>
<keyword evidence="1 7" id="KW-0489">Methyltransferase</keyword>
<evidence type="ECO:0000256" key="6">
    <source>
        <dbReference type="ARBA" id="ARBA00042810"/>
    </source>
</evidence>
<accession>A0A9N9F1U2</accession>
<feature type="region of interest" description="Disordered" evidence="8">
    <location>
        <begin position="323"/>
        <end position="343"/>
    </location>
</feature>
<comment type="similarity">
    <text evidence="7">Belongs to the class I-like SAM-binding methyltransferase superfamily. C5-methyltransferase family.</text>
</comment>
<keyword evidence="2 7" id="KW-0808">Transferase</keyword>
<dbReference type="PANTHER" id="PTHR46098">
    <property type="entry name" value="TRNA (CYTOSINE(38)-C(5))-METHYLTRANSFERASE"/>
    <property type="match status" value="1"/>
</dbReference>
<name>A0A9N9F1U2_9GLOM</name>
<evidence type="ECO:0000256" key="5">
    <source>
        <dbReference type="ARBA" id="ARBA00039681"/>
    </source>
</evidence>
<feature type="active site" evidence="7">
    <location>
        <position position="81"/>
    </location>
</feature>
<dbReference type="EC" id="2.1.1.204" evidence="4"/>
<evidence type="ECO:0000256" key="3">
    <source>
        <dbReference type="ARBA" id="ARBA00022691"/>
    </source>
</evidence>
<dbReference type="Gene3D" id="3.90.120.10">
    <property type="entry name" value="DNA Methylase, subunit A, domain 2"/>
    <property type="match status" value="1"/>
</dbReference>
<dbReference type="EMBL" id="CAJVPS010000689">
    <property type="protein sequence ID" value="CAG8503526.1"/>
    <property type="molecule type" value="Genomic_DNA"/>
</dbReference>
<comment type="caution">
    <text evidence="9">The sequence shown here is derived from an EMBL/GenBank/DDBJ whole genome shotgun (WGS) entry which is preliminary data.</text>
</comment>
<dbReference type="PROSITE" id="PS00095">
    <property type="entry name" value="C5_MTASE_2"/>
    <property type="match status" value="1"/>
</dbReference>
<dbReference type="InterPro" id="IPR031303">
    <property type="entry name" value="C5_meth_CS"/>
</dbReference>
<reference evidence="9" key="1">
    <citation type="submission" date="2021-06" db="EMBL/GenBank/DDBJ databases">
        <authorList>
            <person name="Kallberg Y."/>
            <person name="Tangrot J."/>
            <person name="Rosling A."/>
        </authorList>
    </citation>
    <scope>NUCLEOTIDE SEQUENCE</scope>
    <source>
        <strain evidence="9">FL130A</strain>
    </source>
</reference>
<dbReference type="PRINTS" id="PR00105">
    <property type="entry name" value="C5METTRFRASE"/>
</dbReference>
<dbReference type="InterPro" id="IPR001525">
    <property type="entry name" value="C5_MeTfrase"/>
</dbReference>
<dbReference type="SUPFAM" id="SSF53335">
    <property type="entry name" value="S-adenosyl-L-methionine-dependent methyltransferases"/>
    <property type="match status" value="1"/>
</dbReference>
<dbReference type="AlphaFoldDB" id="A0A9N9F1U2"/>
<dbReference type="GO" id="GO:0032259">
    <property type="term" value="P:methylation"/>
    <property type="evidence" value="ECO:0007669"/>
    <property type="project" value="UniProtKB-KW"/>
</dbReference>
<dbReference type="GO" id="GO:0005634">
    <property type="term" value="C:nucleus"/>
    <property type="evidence" value="ECO:0007669"/>
    <property type="project" value="TreeGrafter"/>
</dbReference>
<evidence type="ECO:0000256" key="1">
    <source>
        <dbReference type="ARBA" id="ARBA00022603"/>
    </source>
</evidence>
<evidence type="ECO:0000256" key="2">
    <source>
        <dbReference type="ARBA" id="ARBA00022679"/>
    </source>
</evidence>
<dbReference type="Pfam" id="PF00145">
    <property type="entry name" value="DNA_methylase"/>
    <property type="match status" value="1"/>
</dbReference>
<keyword evidence="10" id="KW-1185">Reference proteome</keyword>
<protein>
    <recommendedName>
        <fullName evidence="5">tRNA (cytosine(38)-C(5))-methyltransferase</fullName>
        <ecNumber evidence="4">2.1.1.204</ecNumber>
    </recommendedName>
    <alternativeName>
        <fullName evidence="6">DNA (cytosine-5)-methyltransferase-like protein 2</fullName>
    </alternativeName>
</protein>
<dbReference type="Proteomes" id="UP000789508">
    <property type="component" value="Unassembled WGS sequence"/>
</dbReference>
<dbReference type="GO" id="GO:0008168">
    <property type="term" value="F:methyltransferase activity"/>
    <property type="evidence" value="ECO:0007669"/>
    <property type="project" value="UniProtKB-KW"/>
</dbReference>
<proteinExistence type="inferred from homology"/>
<dbReference type="InterPro" id="IPR050750">
    <property type="entry name" value="C5-MTase"/>
</dbReference>
<keyword evidence="3 7" id="KW-0949">S-adenosyl-L-methionine</keyword>
<feature type="compositionally biased region" description="Polar residues" evidence="8">
    <location>
        <begin position="331"/>
        <end position="341"/>
    </location>
</feature>
<dbReference type="InterPro" id="IPR029063">
    <property type="entry name" value="SAM-dependent_MTases_sf"/>
</dbReference>